<dbReference type="PANTHER" id="PTHR24148">
    <property type="entry name" value="ANKYRIN REPEAT DOMAIN-CONTAINING PROTEIN 39 HOMOLOG-RELATED"/>
    <property type="match status" value="1"/>
</dbReference>
<dbReference type="InterPro" id="IPR010730">
    <property type="entry name" value="HET"/>
</dbReference>
<evidence type="ECO:0000259" key="2">
    <source>
        <dbReference type="Pfam" id="PF06985"/>
    </source>
</evidence>
<evidence type="ECO:0000313" key="4">
    <source>
        <dbReference type="Proteomes" id="UP000277212"/>
    </source>
</evidence>
<dbReference type="AlphaFoldDB" id="A0A3M2S6T4"/>
<dbReference type="Pfam" id="PF26639">
    <property type="entry name" value="Het-6_barrel"/>
    <property type="match status" value="1"/>
</dbReference>
<sequence length="615" mass="70354">MAWSKSEIACMVLASPIIGPIYAVCWIIMRSKHLAEATLTYFFYSAWGDLIHSIATNWIRLGPQRQSRNEILRKKNAAVFAPLFPGETRLLKLHPRQHWPNSGIYCEVVSVPRREIQYEVVSYDSRDKELCRTIKVDGHHVMVTDHLYSALRHLRADDARNLWIEDLSTDGPDKEREGNQQYKESILREAFQVIIWLGAAPRKLKRLIPLFDESPSVSFEDDSGSMAQIFSELLKRPWWNRLWSVQELALPPKVIVQCGKHRIPWSNFAQTIDLSYIDSNHSVETSRAKTMALTRTKYQSEISYEYGLLSLAWEFRDSQVDDNRDKLYALLGLLPEEERIIKVDYSKNVDQVYMDFVQAWINHYGSLLILNLTQRQQRGPHSTWYPRWFESFGDYPQFFCGSTFSSHSHNFWEGKFSADGGRRAPNCTHLGDGRLLQLQGFSHDTIAAVATSAYEPHSEKARAAWDECRKAWWEFTTTWSSDDREGISQEFWLAITAGLVDSESGTINYESVQRATCEQRRLFITENGQLGVGPSTVAPGDRVCVVFGSPAPFVLSECTTCNDDTSGNQDSGLASSQTWRYLGDAYVHSIMHYAGDVDDDVRTGRLYVEDFLLCG</sequence>
<evidence type="ECO:0000256" key="1">
    <source>
        <dbReference type="SAM" id="Phobius"/>
    </source>
</evidence>
<keyword evidence="1" id="KW-0812">Transmembrane</keyword>
<name>A0A3M2S6T4_9HYPO</name>
<feature type="transmembrane region" description="Helical" evidence="1">
    <location>
        <begin position="7"/>
        <end position="29"/>
    </location>
</feature>
<protein>
    <recommendedName>
        <fullName evidence="2">Heterokaryon incompatibility domain-containing protein</fullName>
    </recommendedName>
</protein>
<dbReference type="PANTHER" id="PTHR24148:SF64">
    <property type="entry name" value="HETEROKARYON INCOMPATIBILITY DOMAIN-CONTAINING PROTEIN"/>
    <property type="match status" value="1"/>
</dbReference>
<keyword evidence="1" id="KW-0472">Membrane</keyword>
<comment type="caution">
    <text evidence="3">The sequence shown here is derived from an EMBL/GenBank/DDBJ whole genome shotgun (WGS) entry which is preliminary data.</text>
</comment>
<feature type="domain" description="Heterokaryon incompatibility" evidence="2">
    <location>
        <begin position="118"/>
        <end position="247"/>
    </location>
</feature>
<organism evidence="3 4">
    <name type="scientific">Fusarium kuroshium</name>
    <dbReference type="NCBI Taxonomy" id="2010991"/>
    <lineage>
        <taxon>Eukaryota</taxon>
        <taxon>Fungi</taxon>
        <taxon>Dikarya</taxon>
        <taxon>Ascomycota</taxon>
        <taxon>Pezizomycotina</taxon>
        <taxon>Sordariomycetes</taxon>
        <taxon>Hypocreomycetidae</taxon>
        <taxon>Hypocreales</taxon>
        <taxon>Nectriaceae</taxon>
        <taxon>Fusarium</taxon>
        <taxon>Fusarium solani species complex</taxon>
    </lineage>
</organism>
<gene>
    <name evidence="3" type="ORF">CDV36_007061</name>
</gene>
<evidence type="ECO:0000313" key="3">
    <source>
        <dbReference type="EMBL" id="RMJ13287.1"/>
    </source>
</evidence>
<dbReference type="Proteomes" id="UP000277212">
    <property type="component" value="Unassembled WGS sequence"/>
</dbReference>
<proteinExistence type="predicted"/>
<accession>A0A3M2S6T4</accession>
<reference evidence="3 4" key="1">
    <citation type="submission" date="2017-06" db="EMBL/GenBank/DDBJ databases">
        <title>Comparative genomic analysis of Ambrosia Fusariam Clade fungi.</title>
        <authorList>
            <person name="Stajich J.E."/>
            <person name="Carrillo J."/>
            <person name="Kijimoto T."/>
            <person name="Eskalen A."/>
            <person name="O'Donnell K."/>
            <person name="Kasson M."/>
        </authorList>
    </citation>
    <scope>NUCLEOTIDE SEQUENCE [LARGE SCALE GENOMIC DNA]</scope>
    <source>
        <strain evidence="3">UCR3666</strain>
    </source>
</reference>
<keyword evidence="1" id="KW-1133">Transmembrane helix</keyword>
<dbReference type="InterPro" id="IPR052895">
    <property type="entry name" value="HetReg/Transcr_Mod"/>
</dbReference>
<dbReference type="OrthoDB" id="2157530at2759"/>
<dbReference type="Pfam" id="PF06985">
    <property type="entry name" value="HET"/>
    <property type="match status" value="1"/>
</dbReference>
<dbReference type="EMBL" id="NKUJ01000112">
    <property type="protein sequence ID" value="RMJ13287.1"/>
    <property type="molecule type" value="Genomic_DNA"/>
</dbReference>
<keyword evidence="4" id="KW-1185">Reference proteome</keyword>